<protein>
    <submittedName>
        <fullName evidence="1">YcsE</fullName>
    </submittedName>
</protein>
<dbReference type="PANTHER" id="PTHR10000">
    <property type="entry name" value="PHOSPHOSERINE PHOSPHATASE"/>
    <property type="match status" value="1"/>
</dbReference>
<dbReference type="AlphaFoldDB" id="F5YNM6"/>
<dbReference type="Pfam" id="PF08282">
    <property type="entry name" value="Hydrolase_3"/>
    <property type="match status" value="1"/>
</dbReference>
<dbReference type="RefSeq" id="WP_015707298.1">
    <property type="nucleotide sequence ID" value="NC_015578.1"/>
</dbReference>
<dbReference type="PROSITE" id="PS01229">
    <property type="entry name" value="COF_2"/>
    <property type="match status" value="1"/>
</dbReference>
<dbReference type="STRING" id="545694.TREPR_2956"/>
<dbReference type="HOGENOM" id="CLU_044146_7_2_12"/>
<dbReference type="eggNOG" id="COG0561">
    <property type="taxonomic scope" value="Bacteria"/>
</dbReference>
<accession>F5YNM6</accession>
<name>F5YNM6_TREPZ</name>
<dbReference type="GO" id="GO:0016791">
    <property type="term" value="F:phosphatase activity"/>
    <property type="evidence" value="ECO:0007669"/>
    <property type="project" value="TreeGrafter"/>
</dbReference>
<organism evidence="1 2">
    <name type="scientific">Treponema primitia (strain ATCC BAA-887 / DSM 12427 / ZAS-2)</name>
    <dbReference type="NCBI Taxonomy" id="545694"/>
    <lineage>
        <taxon>Bacteria</taxon>
        <taxon>Pseudomonadati</taxon>
        <taxon>Spirochaetota</taxon>
        <taxon>Spirochaetia</taxon>
        <taxon>Spirochaetales</taxon>
        <taxon>Treponemataceae</taxon>
        <taxon>Treponema</taxon>
    </lineage>
</organism>
<dbReference type="Proteomes" id="UP000009223">
    <property type="component" value="Chromosome"/>
</dbReference>
<dbReference type="Gene3D" id="3.30.1240.10">
    <property type="match status" value="1"/>
</dbReference>
<dbReference type="GO" id="GO:0000287">
    <property type="term" value="F:magnesium ion binding"/>
    <property type="evidence" value="ECO:0007669"/>
    <property type="project" value="TreeGrafter"/>
</dbReference>
<gene>
    <name evidence="1" type="ordered locus">TREPR_2956</name>
</gene>
<dbReference type="PANTHER" id="PTHR10000:SF25">
    <property type="entry name" value="PHOSPHATASE YKRA-RELATED"/>
    <property type="match status" value="1"/>
</dbReference>
<dbReference type="InterPro" id="IPR023214">
    <property type="entry name" value="HAD_sf"/>
</dbReference>
<evidence type="ECO:0000313" key="2">
    <source>
        <dbReference type="Proteomes" id="UP000009223"/>
    </source>
</evidence>
<reference evidence="2" key="1">
    <citation type="submission" date="2009-12" db="EMBL/GenBank/DDBJ databases">
        <title>Complete sequence of Treponema primitia strain ZAS-2.</title>
        <authorList>
            <person name="Tetu S.G."/>
            <person name="Matson E."/>
            <person name="Ren Q."/>
            <person name="Seshadri R."/>
            <person name="Elbourne L."/>
            <person name="Hassan K.A."/>
            <person name="Durkin A."/>
            <person name="Radune D."/>
            <person name="Mohamoud Y."/>
            <person name="Shay R."/>
            <person name="Jin S."/>
            <person name="Zhang X."/>
            <person name="Lucey K."/>
            <person name="Ballor N.R."/>
            <person name="Ottesen E."/>
            <person name="Rosenthal R."/>
            <person name="Allen A."/>
            <person name="Leadbetter J.R."/>
            <person name="Paulsen I.T."/>
        </authorList>
    </citation>
    <scope>NUCLEOTIDE SEQUENCE [LARGE SCALE GENOMIC DNA]</scope>
    <source>
        <strain evidence="2">ATCC BAA-887 / DSM 12427 / ZAS-2</strain>
    </source>
</reference>
<reference evidence="1 2" key="2">
    <citation type="journal article" date="2011" name="ISME J.">
        <title>RNA-seq reveals cooperative metabolic interactions between two termite-gut spirochete species in co-culture.</title>
        <authorList>
            <person name="Rosenthal A.Z."/>
            <person name="Matson E.G."/>
            <person name="Eldar A."/>
            <person name="Leadbetter J.R."/>
        </authorList>
    </citation>
    <scope>NUCLEOTIDE SEQUENCE [LARGE SCALE GENOMIC DNA]</scope>
    <source>
        <strain evidence="2">ATCC BAA-887 / DSM 12427 / ZAS-2</strain>
    </source>
</reference>
<proteinExistence type="predicted"/>
<dbReference type="KEGG" id="tpi:TREPR_2956"/>
<evidence type="ECO:0000313" key="1">
    <source>
        <dbReference type="EMBL" id="AEF85828.1"/>
    </source>
</evidence>
<dbReference type="EMBL" id="CP001843">
    <property type="protein sequence ID" value="AEF85828.1"/>
    <property type="molecule type" value="Genomic_DNA"/>
</dbReference>
<dbReference type="SUPFAM" id="SSF56784">
    <property type="entry name" value="HAD-like"/>
    <property type="match status" value="1"/>
</dbReference>
<dbReference type="InterPro" id="IPR036412">
    <property type="entry name" value="HAD-like_sf"/>
</dbReference>
<keyword evidence="2" id="KW-1185">Reference proteome</keyword>
<sequence length="294" mass="32219">MKGKIVFLDFDGTVGDRNFIPFSASRACRRARANGHILYLATGRSLVQVNPGLVKKMFDGAVYSSGAYIEAAPELRGELRCKWRGGKRELIYTAVMDSALVDRLIGFLDKHGAFYMLELADRVIAGPGFDAYFKALFTGRKWTPALLLEKFFVGMIYRRSLSLNEPMLHRADVLKLVFMIRGGISFEDIQKEFGGECEIVRSSIPITGMSGGEISPKGVHKGAALLKVIARHGIARENSIAIGDSDNDRTMIEAAGIGIAMGNGDEKLKAIADDVTDTLYRNGLAKAFKKYGLV</sequence>
<dbReference type="Gene3D" id="3.40.50.1000">
    <property type="entry name" value="HAD superfamily/HAD-like"/>
    <property type="match status" value="1"/>
</dbReference>
<dbReference type="GO" id="GO:0005829">
    <property type="term" value="C:cytosol"/>
    <property type="evidence" value="ECO:0007669"/>
    <property type="project" value="TreeGrafter"/>
</dbReference>